<dbReference type="EMBL" id="GG745338">
    <property type="protein sequence ID" value="KNE61438.1"/>
    <property type="molecule type" value="Genomic_DNA"/>
</dbReference>
<sequence length="462" mass="47279">MSTPTTPATAAHTALDLASAFSGADDFMDLAALGLFVDASPAPTATATLPTTLPPSPPHAAAATTTTPLAAMPWANTLQPADLAAMMAVSAPQAPMHMAAAPAFPYAQPQAQQPMFFMQAAPAAAPAPTQFQFVTLPNGAMGLAAVAPAPAFPTMAMPMFPGQATAQAQPTAAAAPLNMNMNVGLHVNMPGAPAAAAQTQPAMVMAQPQFTAAAAPAAATATASFPLQQPALFPLAAAPVASSPSQVAVTMPSPASSPSPAPAVAAMPVSPTPAPKPLAPATEVLAAMANEPAKKETLKDGLHTCFNCGTTSTPLWRRSTDRQHMLCNACGLYHKTYGVHRPLKLRARKARKSPASAAAAAVAAAAQGALVPATKRAAESDDVADHLVAKRLRVADHDANAAPRVCAQCQGKRSTTWHTVDTETTPMSPPPSPRATPLSSAPHAIRVTRVRRVPHLARRLRR</sequence>
<dbReference type="STRING" id="578462.A0A0L0SFZ8"/>
<dbReference type="PANTHER" id="PTHR10071:SF281">
    <property type="entry name" value="BOX A-BINDING FACTOR-RELATED"/>
    <property type="match status" value="1"/>
</dbReference>
<accession>A0A0L0SFZ8</accession>
<dbReference type="AlphaFoldDB" id="A0A0L0SFZ8"/>
<evidence type="ECO:0000259" key="8">
    <source>
        <dbReference type="PROSITE" id="PS50114"/>
    </source>
</evidence>
<dbReference type="VEuPathDB" id="FungiDB:AMAG_18627"/>
<dbReference type="EMBL" id="GG745338">
    <property type="protein sequence ID" value="KNE61437.1"/>
    <property type="molecule type" value="Genomic_DNA"/>
</dbReference>
<organism evidence="9 10">
    <name type="scientific">Allomyces macrogynus (strain ATCC 38327)</name>
    <name type="common">Allomyces javanicus var. macrogynus</name>
    <dbReference type="NCBI Taxonomy" id="578462"/>
    <lineage>
        <taxon>Eukaryota</taxon>
        <taxon>Fungi</taxon>
        <taxon>Fungi incertae sedis</taxon>
        <taxon>Blastocladiomycota</taxon>
        <taxon>Blastocladiomycetes</taxon>
        <taxon>Blastocladiales</taxon>
        <taxon>Blastocladiaceae</taxon>
        <taxon>Allomyces</taxon>
    </lineage>
</organism>
<dbReference type="Pfam" id="PF00320">
    <property type="entry name" value="GATA"/>
    <property type="match status" value="1"/>
</dbReference>
<dbReference type="GO" id="GO:0008270">
    <property type="term" value="F:zinc ion binding"/>
    <property type="evidence" value="ECO:0007669"/>
    <property type="project" value="UniProtKB-KW"/>
</dbReference>
<dbReference type="Proteomes" id="UP000054350">
    <property type="component" value="Unassembled WGS sequence"/>
</dbReference>
<dbReference type="SUPFAM" id="SSF57716">
    <property type="entry name" value="Glucocorticoid receptor-like (DNA-binding domain)"/>
    <property type="match status" value="1"/>
</dbReference>
<feature type="domain" description="GATA-type" evidence="8">
    <location>
        <begin position="299"/>
        <end position="354"/>
    </location>
</feature>
<name>A0A0L0SFZ8_ALLM3</name>
<dbReference type="GO" id="GO:0005634">
    <property type="term" value="C:nucleus"/>
    <property type="evidence" value="ECO:0007669"/>
    <property type="project" value="UniProtKB-SubCell"/>
</dbReference>
<evidence type="ECO:0000256" key="7">
    <source>
        <dbReference type="SAM" id="MobiDB-lite"/>
    </source>
</evidence>
<reference evidence="9 10" key="2">
    <citation type="submission" date="2009-11" db="EMBL/GenBank/DDBJ databases">
        <title>The Genome Sequence of Allomyces macrogynus strain ATCC 38327.</title>
        <authorList>
            <consortium name="The Broad Institute Genome Sequencing Platform"/>
            <person name="Russ C."/>
            <person name="Cuomo C."/>
            <person name="Shea T."/>
            <person name="Young S.K."/>
            <person name="Zeng Q."/>
            <person name="Koehrsen M."/>
            <person name="Haas B."/>
            <person name="Borodovsky M."/>
            <person name="Guigo R."/>
            <person name="Alvarado L."/>
            <person name="Berlin A."/>
            <person name="Borenstein D."/>
            <person name="Chen Z."/>
            <person name="Engels R."/>
            <person name="Freedman E."/>
            <person name="Gellesch M."/>
            <person name="Goldberg J."/>
            <person name="Griggs A."/>
            <person name="Gujja S."/>
            <person name="Heiman D."/>
            <person name="Hepburn T."/>
            <person name="Howarth C."/>
            <person name="Jen D."/>
            <person name="Larson L."/>
            <person name="Lewis B."/>
            <person name="Mehta T."/>
            <person name="Park D."/>
            <person name="Pearson M."/>
            <person name="Roberts A."/>
            <person name="Saif S."/>
            <person name="Shenoy N."/>
            <person name="Sisk P."/>
            <person name="Stolte C."/>
            <person name="Sykes S."/>
            <person name="Walk T."/>
            <person name="White J."/>
            <person name="Yandava C."/>
            <person name="Burger G."/>
            <person name="Gray M.W."/>
            <person name="Holland P.W.H."/>
            <person name="King N."/>
            <person name="Lang F.B.F."/>
            <person name="Roger A.J."/>
            <person name="Ruiz-Trillo I."/>
            <person name="Lander E."/>
            <person name="Nusbaum C."/>
        </authorList>
    </citation>
    <scope>NUCLEOTIDE SEQUENCE [LARGE SCALE GENOMIC DNA]</scope>
    <source>
        <strain evidence="9 10">ATCC 38327</strain>
    </source>
</reference>
<evidence type="ECO:0000313" key="10">
    <source>
        <dbReference type="Proteomes" id="UP000054350"/>
    </source>
</evidence>
<keyword evidence="10" id="KW-1185">Reference proteome</keyword>
<feature type="region of interest" description="Disordered" evidence="7">
    <location>
        <begin position="420"/>
        <end position="441"/>
    </location>
</feature>
<comment type="subcellular location">
    <subcellularLocation>
        <location evidence="1">Nucleus</location>
    </subcellularLocation>
</comment>
<reference evidence="9 10" key="1">
    <citation type="submission" date="2009-11" db="EMBL/GenBank/DDBJ databases">
        <title>Annotation of Allomyces macrogynus ATCC 38327.</title>
        <authorList>
            <consortium name="The Broad Institute Genome Sequencing Platform"/>
            <person name="Russ C."/>
            <person name="Cuomo C."/>
            <person name="Burger G."/>
            <person name="Gray M.W."/>
            <person name="Holland P.W.H."/>
            <person name="King N."/>
            <person name="Lang F.B.F."/>
            <person name="Roger A.J."/>
            <person name="Ruiz-Trillo I."/>
            <person name="Young S.K."/>
            <person name="Zeng Q."/>
            <person name="Gargeya S."/>
            <person name="Fitzgerald M."/>
            <person name="Haas B."/>
            <person name="Abouelleil A."/>
            <person name="Alvarado L."/>
            <person name="Arachchi H.M."/>
            <person name="Berlin A."/>
            <person name="Chapman S.B."/>
            <person name="Gearin G."/>
            <person name="Goldberg J."/>
            <person name="Griggs A."/>
            <person name="Gujja S."/>
            <person name="Hansen M."/>
            <person name="Heiman D."/>
            <person name="Howarth C."/>
            <person name="Larimer J."/>
            <person name="Lui A."/>
            <person name="MacDonald P.J.P."/>
            <person name="McCowen C."/>
            <person name="Montmayeur A."/>
            <person name="Murphy C."/>
            <person name="Neiman D."/>
            <person name="Pearson M."/>
            <person name="Priest M."/>
            <person name="Roberts A."/>
            <person name="Saif S."/>
            <person name="Shea T."/>
            <person name="Sisk P."/>
            <person name="Stolte C."/>
            <person name="Sykes S."/>
            <person name="Wortman J."/>
            <person name="Nusbaum C."/>
            <person name="Birren B."/>
        </authorList>
    </citation>
    <scope>NUCLEOTIDE SEQUENCE [LARGE SCALE GENOMIC DNA]</scope>
    <source>
        <strain evidence="9 10">ATCC 38327</strain>
    </source>
</reference>
<keyword evidence="2" id="KW-0479">Metal-binding</keyword>
<dbReference type="InterPro" id="IPR013088">
    <property type="entry name" value="Znf_NHR/GATA"/>
</dbReference>
<keyword evidence="4" id="KW-0862">Zinc</keyword>
<evidence type="ECO:0000256" key="1">
    <source>
        <dbReference type="ARBA" id="ARBA00004123"/>
    </source>
</evidence>
<dbReference type="InterPro" id="IPR039355">
    <property type="entry name" value="Transcription_factor_GATA"/>
</dbReference>
<dbReference type="OrthoDB" id="515401at2759"/>
<keyword evidence="5" id="KW-0539">Nucleus</keyword>
<evidence type="ECO:0000256" key="4">
    <source>
        <dbReference type="ARBA" id="ARBA00022833"/>
    </source>
</evidence>
<dbReference type="CDD" id="cd00202">
    <property type="entry name" value="ZnF_GATA"/>
    <property type="match status" value="1"/>
</dbReference>
<evidence type="ECO:0000256" key="2">
    <source>
        <dbReference type="ARBA" id="ARBA00022723"/>
    </source>
</evidence>
<dbReference type="GO" id="GO:0000981">
    <property type="term" value="F:DNA-binding transcription factor activity, RNA polymerase II-specific"/>
    <property type="evidence" value="ECO:0007669"/>
    <property type="project" value="TreeGrafter"/>
</dbReference>
<dbReference type="GO" id="GO:0000122">
    <property type="term" value="P:negative regulation of transcription by RNA polymerase II"/>
    <property type="evidence" value="ECO:0007669"/>
    <property type="project" value="TreeGrafter"/>
</dbReference>
<dbReference type="SMART" id="SM00401">
    <property type="entry name" value="ZnF_GATA"/>
    <property type="match status" value="1"/>
</dbReference>
<proteinExistence type="predicted"/>
<dbReference type="GO" id="GO:0045944">
    <property type="term" value="P:positive regulation of transcription by RNA polymerase II"/>
    <property type="evidence" value="ECO:0007669"/>
    <property type="project" value="TreeGrafter"/>
</dbReference>
<dbReference type="PANTHER" id="PTHR10071">
    <property type="entry name" value="TRANSCRIPTION FACTOR GATA FAMILY MEMBER"/>
    <property type="match status" value="1"/>
</dbReference>
<evidence type="ECO:0000313" key="9">
    <source>
        <dbReference type="EMBL" id="KNE61438.1"/>
    </source>
</evidence>
<dbReference type="eggNOG" id="KOG1601">
    <property type="taxonomic scope" value="Eukaryota"/>
</dbReference>
<protein>
    <recommendedName>
        <fullName evidence="8">GATA-type domain-containing protein</fullName>
    </recommendedName>
</protein>
<dbReference type="PROSITE" id="PS50114">
    <property type="entry name" value="GATA_ZN_FINGER_2"/>
    <property type="match status" value="1"/>
</dbReference>
<evidence type="ECO:0000256" key="3">
    <source>
        <dbReference type="ARBA" id="ARBA00022771"/>
    </source>
</evidence>
<dbReference type="InterPro" id="IPR000679">
    <property type="entry name" value="Znf_GATA"/>
</dbReference>
<evidence type="ECO:0000256" key="6">
    <source>
        <dbReference type="PROSITE-ProRule" id="PRU00094"/>
    </source>
</evidence>
<keyword evidence="3 6" id="KW-0863">Zinc-finger</keyword>
<dbReference type="GO" id="GO:0000978">
    <property type="term" value="F:RNA polymerase II cis-regulatory region sequence-specific DNA binding"/>
    <property type="evidence" value="ECO:0007669"/>
    <property type="project" value="TreeGrafter"/>
</dbReference>
<evidence type="ECO:0000256" key="5">
    <source>
        <dbReference type="ARBA" id="ARBA00023242"/>
    </source>
</evidence>
<gene>
    <name evidence="9" type="ORF">AMAG_18627</name>
</gene>
<dbReference type="Gene3D" id="3.30.50.10">
    <property type="entry name" value="Erythroid Transcription Factor GATA-1, subunit A"/>
    <property type="match status" value="1"/>
</dbReference>